<comment type="caution">
    <text evidence="3">The sequence shown here is derived from an EMBL/GenBank/DDBJ whole genome shotgun (WGS) entry which is preliminary data.</text>
</comment>
<evidence type="ECO:0000313" key="3">
    <source>
        <dbReference type="EMBL" id="POS74074.1"/>
    </source>
</evidence>
<dbReference type="InParanoid" id="A0A2P5HUZ6"/>
<keyword evidence="1" id="KW-0732">Signal</keyword>
<evidence type="ECO:0000256" key="1">
    <source>
        <dbReference type="SAM" id="SignalP"/>
    </source>
</evidence>
<dbReference type="STRING" id="158607.A0A2P5HUZ6"/>
<gene>
    <name evidence="3" type="ORF">DHEL01_v207533</name>
</gene>
<keyword evidence="4" id="KW-1185">Reference proteome</keyword>
<proteinExistence type="predicted"/>
<evidence type="ECO:0000313" key="4">
    <source>
        <dbReference type="Proteomes" id="UP000094444"/>
    </source>
</evidence>
<dbReference type="AlphaFoldDB" id="A0A2P5HUZ6"/>
<protein>
    <recommendedName>
        <fullName evidence="2">DUF7907 domain-containing protein</fullName>
    </recommendedName>
</protein>
<reference evidence="3" key="1">
    <citation type="submission" date="2017-09" db="EMBL/GenBank/DDBJ databases">
        <title>Polyketide synthases of a Diaporthe helianthi virulent isolate.</title>
        <authorList>
            <person name="Baroncelli R."/>
        </authorList>
    </citation>
    <scope>NUCLEOTIDE SEQUENCE [LARGE SCALE GENOMIC DNA]</scope>
    <source>
        <strain evidence="3">7/96</strain>
    </source>
</reference>
<dbReference type="OrthoDB" id="3518533at2759"/>
<feature type="chain" id="PRO_5015140119" description="DUF7907 domain-containing protein" evidence="1">
    <location>
        <begin position="23"/>
        <end position="248"/>
    </location>
</feature>
<dbReference type="EMBL" id="MAVT02000687">
    <property type="protein sequence ID" value="POS74074.1"/>
    <property type="molecule type" value="Genomic_DNA"/>
</dbReference>
<evidence type="ECO:0000259" key="2">
    <source>
        <dbReference type="Pfam" id="PF25484"/>
    </source>
</evidence>
<accession>A0A2P5HUZ6</accession>
<dbReference type="Proteomes" id="UP000094444">
    <property type="component" value="Unassembled WGS sequence"/>
</dbReference>
<sequence length="248" mass="26461">MKSTIVALSLATLAISAPTARRQVPHYPPTSSSQAFKLVTNVTDPALDFSPSIKNWLVQGYHTGAGTNTAVLAPFDAATNPGRIFYENGTTQDQAYHSTTLLTDAGSLPAPFSWQVQSTTEFDALYPAQHHVSISVGQPTPAYIASFPVVYPTVQNGLGQGTFVACKNQLASYPSLGEVVTVNYAYATFEGPDGGYEYDANIPEGCVPISLIPECAALDGSSEASHQFALVERCYEDVSAINWPEYGP</sequence>
<dbReference type="Pfam" id="PF25484">
    <property type="entry name" value="DUF7907"/>
    <property type="match status" value="1"/>
</dbReference>
<organism evidence="3 4">
    <name type="scientific">Diaporthe helianthi</name>
    <dbReference type="NCBI Taxonomy" id="158607"/>
    <lineage>
        <taxon>Eukaryota</taxon>
        <taxon>Fungi</taxon>
        <taxon>Dikarya</taxon>
        <taxon>Ascomycota</taxon>
        <taxon>Pezizomycotina</taxon>
        <taxon>Sordariomycetes</taxon>
        <taxon>Sordariomycetidae</taxon>
        <taxon>Diaporthales</taxon>
        <taxon>Diaporthaceae</taxon>
        <taxon>Diaporthe</taxon>
    </lineage>
</organism>
<name>A0A2P5HUZ6_DIAHE</name>
<dbReference type="InterPro" id="IPR057229">
    <property type="entry name" value="DUF7907"/>
</dbReference>
<feature type="signal peptide" evidence="1">
    <location>
        <begin position="1"/>
        <end position="22"/>
    </location>
</feature>
<feature type="domain" description="DUF7907" evidence="2">
    <location>
        <begin position="33"/>
        <end position="215"/>
    </location>
</feature>